<evidence type="ECO:0000313" key="1">
    <source>
        <dbReference type="EMBL" id="KXA94357.1"/>
    </source>
</evidence>
<evidence type="ECO:0000313" key="2">
    <source>
        <dbReference type="Proteomes" id="UP000070155"/>
    </source>
</evidence>
<keyword evidence="2" id="KW-1185">Reference proteome</keyword>
<evidence type="ECO:0008006" key="3">
    <source>
        <dbReference type="Google" id="ProtNLM"/>
    </source>
</evidence>
<protein>
    <recommendedName>
        <fullName evidence="3">HEPN domain-containing protein</fullName>
    </recommendedName>
</protein>
<sequence length="127" mass="14397">MDDLEELEFKDEESAFRTAKKLQKEAMKMLREGDTRDAAEKAWGTTLNAVRGAILAKRIAEPGDLEVSTGVSKNIREAVPENLVDEYFKRMGELHGACFYNGVCTGVERDIRRTGDIVRKFKEEARK</sequence>
<reference evidence="1 2" key="1">
    <citation type="journal article" date="2016" name="Sci. Rep.">
        <title>Metabolic traits of an uncultured archaeal lineage -MSBL1- from brine pools of the Red Sea.</title>
        <authorList>
            <person name="Mwirichia R."/>
            <person name="Alam I."/>
            <person name="Rashid M."/>
            <person name="Vinu M."/>
            <person name="Ba-Alawi W."/>
            <person name="Anthony Kamau A."/>
            <person name="Kamanda Ngugi D."/>
            <person name="Goker M."/>
            <person name="Klenk H.P."/>
            <person name="Bajic V."/>
            <person name="Stingl U."/>
        </authorList>
    </citation>
    <scope>NUCLEOTIDE SEQUENCE [LARGE SCALE GENOMIC DNA]</scope>
    <source>
        <strain evidence="1">SCGC-AAA259I07</strain>
    </source>
</reference>
<gene>
    <name evidence="1" type="ORF">AKJ36_03025</name>
</gene>
<dbReference type="InterPro" id="IPR010268">
    <property type="entry name" value="PaREP1"/>
</dbReference>
<name>A0A133UJG9_9EURY</name>
<dbReference type="Gene3D" id="1.20.120.330">
    <property type="entry name" value="Nucleotidyltransferases domain 2"/>
    <property type="match status" value="1"/>
</dbReference>
<organism evidence="1 2">
    <name type="scientific">candidate division MSBL1 archaeon SCGC-AAA259I07</name>
    <dbReference type="NCBI Taxonomy" id="1698266"/>
    <lineage>
        <taxon>Archaea</taxon>
        <taxon>Methanobacteriati</taxon>
        <taxon>Methanobacteriota</taxon>
        <taxon>candidate division MSBL1</taxon>
    </lineage>
</organism>
<accession>A0A133UJG9</accession>
<dbReference type="Proteomes" id="UP000070155">
    <property type="component" value="Unassembled WGS sequence"/>
</dbReference>
<dbReference type="AlphaFoldDB" id="A0A133UJG9"/>
<comment type="caution">
    <text evidence="1">The sequence shown here is derived from an EMBL/GenBank/DDBJ whole genome shotgun (WGS) entry which is preliminary data.</text>
</comment>
<dbReference type="Pfam" id="PF05942">
    <property type="entry name" value="PaREP1"/>
    <property type="match status" value="1"/>
</dbReference>
<proteinExistence type="predicted"/>
<dbReference type="EMBL" id="LHXQ01000053">
    <property type="protein sequence ID" value="KXA94357.1"/>
    <property type="molecule type" value="Genomic_DNA"/>
</dbReference>